<sequence>INNKHNANGMKDYWIGVLNEYEKENLDKSTMTENNKRKKQKRGSKTELEFLSKIPPPIYYPNLDKGTTTTISPISRTPSSVKLWSSFLNSVKSHQFDSNAKQYASPRFKDYNQIYNISNEEDVRGALKNNILDNLHILTTSRNPVEVFKRIAKEDNIIGEPDFIYKQANKLLLIVEVKTLWVLYLDNEEQLHTKFNEVLEKRKNNSRYPNSGSNISVVEILRQIFGYLVTNRLQYRILTTYNQHWFLKRPKNESDTLYVSPTIKIADSSDDDASGSDYETTLRAPKRTNIDEFIGIGKEFEQCLKSINSGTLKSKEKHSNIISSATSRINIRNTEIKCGTGRV</sequence>
<protein>
    <submittedName>
        <fullName evidence="1">3183_t:CDS:1</fullName>
    </submittedName>
</protein>
<organism evidence="1 2">
    <name type="scientific">Racocetra persica</name>
    <dbReference type="NCBI Taxonomy" id="160502"/>
    <lineage>
        <taxon>Eukaryota</taxon>
        <taxon>Fungi</taxon>
        <taxon>Fungi incertae sedis</taxon>
        <taxon>Mucoromycota</taxon>
        <taxon>Glomeromycotina</taxon>
        <taxon>Glomeromycetes</taxon>
        <taxon>Diversisporales</taxon>
        <taxon>Gigasporaceae</taxon>
        <taxon>Racocetra</taxon>
    </lineage>
</organism>
<evidence type="ECO:0000313" key="1">
    <source>
        <dbReference type="EMBL" id="CAG8553579.1"/>
    </source>
</evidence>
<name>A0ACA9LXT8_9GLOM</name>
<accession>A0ACA9LXT8</accession>
<evidence type="ECO:0000313" key="2">
    <source>
        <dbReference type="Proteomes" id="UP000789920"/>
    </source>
</evidence>
<gene>
    <name evidence="1" type="ORF">RPERSI_LOCUS4062</name>
</gene>
<dbReference type="EMBL" id="CAJVQC010005393">
    <property type="protein sequence ID" value="CAG8553579.1"/>
    <property type="molecule type" value="Genomic_DNA"/>
</dbReference>
<dbReference type="Proteomes" id="UP000789920">
    <property type="component" value="Unassembled WGS sequence"/>
</dbReference>
<feature type="non-terminal residue" evidence="1">
    <location>
        <position position="1"/>
    </location>
</feature>
<proteinExistence type="predicted"/>
<reference evidence="1" key="1">
    <citation type="submission" date="2021-06" db="EMBL/GenBank/DDBJ databases">
        <authorList>
            <person name="Kallberg Y."/>
            <person name="Tangrot J."/>
            <person name="Rosling A."/>
        </authorList>
    </citation>
    <scope>NUCLEOTIDE SEQUENCE</scope>
    <source>
        <strain evidence="1">MA461A</strain>
    </source>
</reference>
<comment type="caution">
    <text evidence="1">The sequence shown here is derived from an EMBL/GenBank/DDBJ whole genome shotgun (WGS) entry which is preliminary data.</text>
</comment>
<keyword evidence="2" id="KW-1185">Reference proteome</keyword>